<gene>
    <name evidence="2" type="ORF">CERSUDRAFT_97099</name>
</gene>
<evidence type="ECO:0000313" key="3">
    <source>
        <dbReference type="Proteomes" id="UP000016930"/>
    </source>
</evidence>
<dbReference type="PANTHER" id="PTHR33266:SF1">
    <property type="entry name" value="F-BOX DOMAIN-CONTAINING PROTEIN"/>
    <property type="match status" value="1"/>
</dbReference>
<name>M2R8W2_CERS8</name>
<reference evidence="2 3" key="1">
    <citation type="journal article" date="2012" name="Proc. Natl. Acad. Sci. U.S.A.">
        <title>Comparative genomics of Ceriporiopsis subvermispora and Phanerochaete chrysosporium provide insight into selective ligninolysis.</title>
        <authorList>
            <person name="Fernandez-Fueyo E."/>
            <person name="Ruiz-Duenas F.J."/>
            <person name="Ferreira P."/>
            <person name="Floudas D."/>
            <person name="Hibbett D.S."/>
            <person name="Canessa P."/>
            <person name="Larrondo L.F."/>
            <person name="James T.Y."/>
            <person name="Seelenfreund D."/>
            <person name="Lobos S."/>
            <person name="Polanco R."/>
            <person name="Tello M."/>
            <person name="Honda Y."/>
            <person name="Watanabe T."/>
            <person name="Watanabe T."/>
            <person name="Ryu J.S."/>
            <person name="Kubicek C.P."/>
            <person name="Schmoll M."/>
            <person name="Gaskell J."/>
            <person name="Hammel K.E."/>
            <person name="St John F.J."/>
            <person name="Vanden Wymelenberg A."/>
            <person name="Sabat G."/>
            <person name="Splinter BonDurant S."/>
            <person name="Syed K."/>
            <person name="Yadav J.S."/>
            <person name="Doddapaneni H."/>
            <person name="Subramanian V."/>
            <person name="Lavin J.L."/>
            <person name="Oguiza J.A."/>
            <person name="Perez G."/>
            <person name="Pisabarro A.G."/>
            <person name="Ramirez L."/>
            <person name="Santoyo F."/>
            <person name="Master E."/>
            <person name="Coutinho P.M."/>
            <person name="Henrissat B."/>
            <person name="Lombard V."/>
            <person name="Magnuson J.K."/>
            <person name="Kuees U."/>
            <person name="Hori C."/>
            <person name="Igarashi K."/>
            <person name="Samejima M."/>
            <person name="Held B.W."/>
            <person name="Barry K.W."/>
            <person name="LaButti K.M."/>
            <person name="Lapidus A."/>
            <person name="Lindquist E.A."/>
            <person name="Lucas S.M."/>
            <person name="Riley R."/>
            <person name="Salamov A.A."/>
            <person name="Hoffmeister D."/>
            <person name="Schwenk D."/>
            <person name="Hadar Y."/>
            <person name="Yarden O."/>
            <person name="de Vries R.P."/>
            <person name="Wiebenga A."/>
            <person name="Stenlid J."/>
            <person name="Eastwood D."/>
            <person name="Grigoriev I.V."/>
            <person name="Berka R.M."/>
            <person name="Blanchette R.A."/>
            <person name="Kersten P."/>
            <person name="Martinez A.T."/>
            <person name="Vicuna R."/>
            <person name="Cullen D."/>
        </authorList>
    </citation>
    <scope>NUCLEOTIDE SEQUENCE [LARGE SCALE GENOMIC DNA]</scope>
    <source>
        <strain evidence="2 3">B</strain>
    </source>
</reference>
<dbReference type="AlphaFoldDB" id="M2R8W2"/>
<dbReference type="PANTHER" id="PTHR33266">
    <property type="entry name" value="CHROMOSOME 15, WHOLE GENOME SHOTGUN SEQUENCE"/>
    <property type="match status" value="1"/>
</dbReference>
<feature type="compositionally biased region" description="Basic and acidic residues" evidence="1">
    <location>
        <begin position="1090"/>
        <end position="1102"/>
    </location>
</feature>
<evidence type="ECO:0000256" key="1">
    <source>
        <dbReference type="SAM" id="MobiDB-lite"/>
    </source>
</evidence>
<accession>M2R8W2</accession>
<feature type="region of interest" description="Disordered" evidence="1">
    <location>
        <begin position="1027"/>
        <end position="1149"/>
    </location>
</feature>
<dbReference type="HOGENOM" id="CLU_009568_0_0_1"/>
<dbReference type="STRING" id="914234.M2R8W2"/>
<dbReference type="OrthoDB" id="107110at2759"/>
<dbReference type="Proteomes" id="UP000016930">
    <property type="component" value="Unassembled WGS sequence"/>
</dbReference>
<proteinExistence type="predicted"/>
<feature type="compositionally biased region" description="Basic and acidic residues" evidence="1">
    <location>
        <begin position="1045"/>
        <end position="1057"/>
    </location>
</feature>
<evidence type="ECO:0000313" key="2">
    <source>
        <dbReference type="EMBL" id="EMD35176.1"/>
    </source>
</evidence>
<dbReference type="EMBL" id="KB445801">
    <property type="protein sequence ID" value="EMD35176.1"/>
    <property type="molecule type" value="Genomic_DNA"/>
</dbReference>
<sequence length="1149" mass="128955">MGTQWKPWLLGPLDNYPLHSEAIRSARFLSYVARHTGIVHGVTVLKLDGSNGDGERRASMRQAAVVLKALLPDDVVKPEFRSVENLESFLKINKELQKALEDCWNRQDFTKVQALAFWYLPSLTDDIRQVDRGTVMNTDLQRKALSVAWEAEYHGGLHKLLRNNIQYAYRCGKRRRYGNFGCYVQGSGSGKSRTIQELGNLMLLIPFNFRRSDTGSLQSFPDPDHMVRDHFLSAKALPAEEQKNFFLTFFACLFQLVSDDIWYASQLTTYEKLAEFWKDQFMVRRAYFYSVVVEKHQLYLSSQVAFDAVDTATPRQDPETYAKESLRRLLCTMDLCVSNVARRMQFGRVKIVCSIDEADVLALTEVPANPAEGSLYDVLCTSIGVFRSLPIFFVFLSTNSQIALLAPPKSRMNSMGAKDNFSSLVPPFTETPFDCSPKFPLRSQTFKLSEIASVEFMCDLGRPLWGSLLRVKASELPGASLQLFDSPKSEASRAANRITPPTSISDAARAATYPMLTEILSLARAKLLGCGMLPSWNDSTKAQVLNRFYTPIRKRVLADVRVSLNYEPSRQRTYDELSTQVASHMRMVYSVPRHREYMRSGYSSEPILAEAAAQELKILRTSGIKGSTSLPQIVADALDNDICSVGERGEVVGRILLTLAYDRAIEKAHSLSGSTGPVNFNSGCSLIGFISELFTPEHAKRILDSRPDNAITNMTMREAFGNARVRFTHFGRLGDDGGITPQALLAAFLRGQAQMGHPTQEKIDVAIPVALDEDDLSVGKMTVLLVSFKRRLIAGARVEYEICADSLGVFCLPSLLDLKDQPYIALVMELGVAGRARYMPGPRHVPRPTKGDPAARIAEFGQSPAHSSLAKTPKTPVKMFLGRLGERRGDLRSAEEPLKLHPRYNIYAYGCSSKIYNVINREDKSEEATYHMLLADRDLFSEHPRRRSHASVKALLRQKPVWFTNYDSYHWISLNDMPARPEAVLLQEDENIRFVDDAVFAGKAGDICQDVQYNFLFQDVKDTRTTKLTRKDGGGESQKSGLAPDRLDENPQEKDFYENYDSDLGDDTHQGEAEDYGGGGGGDNDNDDVFYEKERGQYDPHHKATGGEAGNKIKGTQREGSETDDGEQQLELRTPRKMPNWRAERKTKK</sequence>
<protein>
    <submittedName>
        <fullName evidence="2">Uncharacterized protein</fullName>
    </submittedName>
</protein>
<keyword evidence="3" id="KW-1185">Reference proteome</keyword>
<organism evidence="2 3">
    <name type="scientific">Ceriporiopsis subvermispora (strain B)</name>
    <name type="common">White-rot fungus</name>
    <name type="synonym">Gelatoporia subvermispora</name>
    <dbReference type="NCBI Taxonomy" id="914234"/>
    <lineage>
        <taxon>Eukaryota</taxon>
        <taxon>Fungi</taxon>
        <taxon>Dikarya</taxon>
        <taxon>Basidiomycota</taxon>
        <taxon>Agaricomycotina</taxon>
        <taxon>Agaricomycetes</taxon>
        <taxon>Polyporales</taxon>
        <taxon>Gelatoporiaceae</taxon>
        <taxon>Gelatoporia</taxon>
    </lineage>
</organism>